<dbReference type="AlphaFoldDB" id="A0A8S1LH84"/>
<dbReference type="EMBL" id="CAJJDN010000021">
    <property type="protein sequence ID" value="CAD8065881.1"/>
    <property type="molecule type" value="Genomic_DNA"/>
</dbReference>
<dbReference type="Proteomes" id="UP000692954">
    <property type="component" value="Unassembled WGS sequence"/>
</dbReference>
<proteinExistence type="predicted"/>
<evidence type="ECO:0000313" key="1">
    <source>
        <dbReference type="EMBL" id="CAD8065881.1"/>
    </source>
</evidence>
<sequence>MIQEFYASKWLQINHLVSVIICISIQQIISTQYQWGTLTYVKYPVTPLHILADTHSSGAWTSQTRTLTGFVEEPQIIFSVYRMHFENTMTGGYTFSIAIQSSTSFKIFVNATSPQKIYNVWIKYLAFVDKNKQVIHQEIAQPEAIEIFKEQHFNRNFIMALPIINYLCFTSEFTFKFEMPIIDSTFVQMTFQSTGVSQIGFQILLSTQSPVYHYGTSQWAPSSNNLNLDPYIVQNVQIPKLQQSNTIMFPLYIGLTSDLTSEVNIEDFDQVISTEMSFKIGSSITSSITSGWFDYMLIQPNYELSPLLLQSFSQQEYYENDGTQLITVELPLYQTTYTSTTNWIDIDNTSIGLQIEITTECIYNYKHDYWFLGSFADNQKYIDDFFYCSQGSNRIKYIINLTDGGRLEYKTIKFILTPTSVEMYQQLDNINFDEEYRNLKIVISQVR</sequence>
<accession>A0A8S1LH84</accession>
<reference evidence="1" key="1">
    <citation type="submission" date="2021-01" db="EMBL/GenBank/DDBJ databases">
        <authorList>
            <consortium name="Genoscope - CEA"/>
            <person name="William W."/>
        </authorList>
    </citation>
    <scope>NUCLEOTIDE SEQUENCE</scope>
</reference>
<name>A0A8S1LH84_9CILI</name>
<protein>
    <recommendedName>
        <fullName evidence="3">H-type lectin domain-containing protein</fullName>
    </recommendedName>
</protein>
<gene>
    <name evidence="1" type="ORF">PSON_ATCC_30995.1.T0210018</name>
</gene>
<keyword evidence="2" id="KW-1185">Reference proteome</keyword>
<organism evidence="1 2">
    <name type="scientific">Paramecium sonneborni</name>
    <dbReference type="NCBI Taxonomy" id="65129"/>
    <lineage>
        <taxon>Eukaryota</taxon>
        <taxon>Sar</taxon>
        <taxon>Alveolata</taxon>
        <taxon>Ciliophora</taxon>
        <taxon>Intramacronucleata</taxon>
        <taxon>Oligohymenophorea</taxon>
        <taxon>Peniculida</taxon>
        <taxon>Parameciidae</taxon>
        <taxon>Paramecium</taxon>
    </lineage>
</organism>
<evidence type="ECO:0008006" key="3">
    <source>
        <dbReference type="Google" id="ProtNLM"/>
    </source>
</evidence>
<evidence type="ECO:0000313" key="2">
    <source>
        <dbReference type="Proteomes" id="UP000692954"/>
    </source>
</evidence>
<comment type="caution">
    <text evidence="1">The sequence shown here is derived from an EMBL/GenBank/DDBJ whole genome shotgun (WGS) entry which is preliminary data.</text>
</comment>